<evidence type="ECO:0000313" key="2">
    <source>
        <dbReference type="Proteomes" id="UP000269396"/>
    </source>
</evidence>
<organism evidence="1 2">
    <name type="scientific">Schistosoma mattheei</name>
    <dbReference type="NCBI Taxonomy" id="31246"/>
    <lineage>
        <taxon>Eukaryota</taxon>
        <taxon>Metazoa</taxon>
        <taxon>Spiralia</taxon>
        <taxon>Lophotrochozoa</taxon>
        <taxon>Platyhelminthes</taxon>
        <taxon>Trematoda</taxon>
        <taxon>Digenea</taxon>
        <taxon>Strigeidida</taxon>
        <taxon>Schistosomatoidea</taxon>
        <taxon>Schistosomatidae</taxon>
        <taxon>Schistosoma</taxon>
    </lineage>
</organism>
<accession>A0A183PCU3</accession>
<protein>
    <submittedName>
        <fullName evidence="1">Uncharacterized protein</fullName>
    </submittedName>
</protein>
<dbReference type="EMBL" id="UZAL01032178">
    <property type="protein sequence ID" value="VDP60239.1"/>
    <property type="molecule type" value="Genomic_DNA"/>
</dbReference>
<reference evidence="1 2" key="1">
    <citation type="submission" date="2018-11" db="EMBL/GenBank/DDBJ databases">
        <authorList>
            <consortium name="Pathogen Informatics"/>
        </authorList>
    </citation>
    <scope>NUCLEOTIDE SEQUENCE [LARGE SCALE GENOMIC DNA]</scope>
    <source>
        <strain>Denwood</strain>
        <strain evidence="2">Zambia</strain>
    </source>
</reference>
<keyword evidence="2" id="KW-1185">Reference proteome</keyword>
<evidence type="ECO:0000313" key="1">
    <source>
        <dbReference type="EMBL" id="VDP60239.1"/>
    </source>
</evidence>
<dbReference type="Proteomes" id="UP000269396">
    <property type="component" value="Unassembled WGS sequence"/>
</dbReference>
<gene>
    <name evidence="1" type="ORF">SMTD_LOCUS12179</name>
</gene>
<dbReference type="AlphaFoldDB" id="A0A183PCU3"/>
<dbReference type="PROSITE" id="PS51257">
    <property type="entry name" value="PROKAR_LIPOPROTEIN"/>
    <property type="match status" value="1"/>
</dbReference>
<sequence length="59" mass="6801">MDLSKFFPSILNSTIACENTRDFNGTESNVNIRNQIKVRTSSNLKTMRKFLFGTFQPIK</sequence>
<name>A0A183PCU3_9TREM</name>
<proteinExistence type="predicted"/>